<protein>
    <submittedName>
        <fullName evidence="3">AAA family ATPase</fullName>
    </submittedName>
</protein>
<dbReference type="EMBL" id="JBHLTR010000006">
    <property type="protein sequence ID" value="MFC0558533.1"/>
    <property type="molecule type" value="Genomic_DNA"/>
</dbReference>
<evidence type="ECO:0000259" key="2">
    <source>
        <dbReference type="Pfam" id="PF13476"/>
    </source>
</evidence>
<accession>A0ABV6NED6</accession>
<evidence type="ECO:0000313" key="4">
    <source>
        <dbReference type="Proteomes" id="UP001589833"/>
    </source>
</evidence>
<keyword evidence="1" id="KW-0175">Coiled coil</keyword>
<name>A0ABV6NED6_9BACI</name>
<dbReference type="InterPro" id="IPR027417">
    <property type="entry name" value="P-loop_NTPase"/>
</dbReference>
<organism evidence="3 4">
    <name type="scientific">Halalkalibacter alkalisediminis</name>
    <dbReference type="NCBI Taxonomy" id="935616"/>
    <lineage>
        <taxon>Bacteria</taxon>
        <taxon>Bacillati</taxon>
        <taxon>Bacillota</taxon>
        <taxon>Bacilli</taxon>
        <taxon>Bacillales</taxon>
        <taxon>Bacillaceae</taxon>
        <taxon>Halalkalibacter</taxon>
    </lineage>
</organism>
<dbReference type="Pfam" id="PF13476">
    <property type="entry name" value="AAA_23"/>
    <property type="match status" value="1"/>
</dbReference>
<dbReference type="SUPFAM" id="SSF52540">
    <property type="entry name" value="P-loop containing nucleoside triphosphate hydrolases"/>
    <property type="match status" value="1"/>
</dbReference>
<evidence type="ECO:0000256" key="1">
    <source>
        <dbReference type="SAM" id="Coils"/>
    </source>
</evidence>
<feature type="domain" description="Rad50/SbcC-type AAA" evidence="2">
    <location>
        <begin position="7"/>
        <end position="255"/>
    </location>
</feature>
<gene>
    <name evidence="3" type="ORF">ACFFH4_05670</name>
</gene>
<sequence>MNNIKAVRLENFQSHLDTYIEFNQGLNVIVGQSDSGKTAILRGIRWALYNQPRGTDFIRVSGDFVRVTVRFEDETVIIRERTGSKNRYTVQRPDQEELVLEGFGIHVPEEVMAAHGMGHMRIDQDNEIMIHLSQQLDGPFLLEQTSSIRAKTLGRISGAHFLDMAIRNTTKDLSQLNLKMKQEQEVIEKVKVELEPYAMLDEQKTKLIESEFRIKKVEAQVTKRDKLEALKLKWQQLKQEEERTIKISLLVKDVESWQKKVDEMKTMVQQYVMFKQKDNRMRELTRSIEICLNWVAKTKHIERIIDQYERTNQNVSLLRQLVLNNKRMKELSYSMNREKTHMKKSAFVHSVNLDSLAQIEKKRVIQRQLLHLREGIQQIQTQRMKIKQVYQKLPDVNEVTRKQEIVEQTSERFLRIKTIQAQLQDYQMRIQEGKRFMEKQMKEQELAEIELHKLLLTAGTCPTCGQSICKHENN</sequence>
<dbReference type="Gene3D" id="3.40.50.300">
    <property type="entry name" value="P-loop containing nucleotide triphosphate hydrolases"/>
    <property type="match status" value="1"/>
</dbReference>
<evidence type="ECO:0000313" key="3">
    <source>
        <dbReference type="EMBL" id="MFC0558533.1"/>
    </source>
</evidence>
<feature type="coiled-coil region" evidence="1">
    <location>
        <begin position="166"/>
        <end position="244"/>
    </location>
</feature>
<dbReference type="Proteomes" id="UP001589833">
    <property type="component" value="Unassembled WGS sequence"/>
</dbReference>
<reference evidence="3 4" key="1">
    <citation type="submission" date="2024-09" db="EMBL/GenBank/DDBJ databases">
        <authorList>
            <person name="Sun Q."/>
            <person name="Mori K."/>
        </authorList>
    </citation>
    <scope>NUCLEOTIDE SEQUENCE [LARGE SCALE GENOMIC DNA]</scope>
    <source>
        <strain evidence="3 4">NCAIM B.02301</strain>
    </source>
</reference>
<keyword evidence="4" id="KW-1185">Reference proteome</keyword>
<dbReference type="InterPro" id="IPR038729">
    <property type="entry name" value="Rad50/SbcC_AAA"/>
</dbReference>
<dbReference type="RefSeq" id="WP_273840103.1">
    <property type="nucleotide sequence ID" value="NZ_JAQQWT010000001.1"/>
</dbReference>
<proteinExistence type="predicted"/>
<comment type="caution">
    <text evidence="3">The sequence shown here is derived from an EMBL/GenBank/DDBJ whole genome shotgun (WGS) entry which is preliminary data.</text>
</comment>